<keyword evidence="2" id="KW-0812">Transmembrane</keyword>
<dbReference type="EMBL" id="CAJFCV020000006">
    <property type="protein sequence ID" value="CAG9130077.1"/>
    <property type="molecule type" value="Genomic_DNA"/>
</dbReference>
<accession>A0A7I8X0W6</accession>
<sequence>MPQTRRDKEISLTKVKKKSRENKENLVEQIRKCVDEYASVYSFSIENLRSSKFIQIRQKFKKTSKFFFGKRNVMALALGRTAGEEISDGIHKLSKTLEGQCGLIFTNEKEKDFIKYFKTFDDEEFARSGNTATHSVHLPAGPLTQFPFSMEPQLKRLGLPCKVELCSEGDTLTADQCKILKLLGEKMATFKEMNKLSTRFLLRWTRLSLQAARPKSNKPIEPRFSRSSAYYGSDKLELKPSTPLYIPNYYDTDEFQNKRVLYAVISLGIFFAYFGYFREKNDIDQILNSEPHVLAGNLERKMLGNQIQEARRAGKPTDLLEAQLAYVDVKEAAIQATYDKRKN</sequence>
<dbReference type="InterPro" id="IPR001790">
    <property type="entry name" value="Ribosomal_uL10"/>
</dbReference>
<dbReference type="Pfam" id="PF17777">
    <property type="entry name" value="RL10P_insert"/>
    <property type="match status" value="1"/>
</dbReference>
<dbReference type="InterPro" id="IPR051742">
    <property type="entry name" value="Ribosome_Assembly_uL10"/>
</dbReference>
<keyword evidence="5" id="KW-1185">Reference proteome</keyword>
<reference evidence="4" key="1">
    <citation type="submission" date="2020-09" db="EMBL/GenBank/DDBJ databases">
        <authorList>
            <person name="Kikuchi T."/>
        </authorList>
    </citation>
    <scope>NUCLEOTIDE SEQUENCE</scope>
    <source>
        <strain evidence="4">Ka4C1</strain>
    </source>
</reference>
<dbReference type="GO" id="GO:0003723">
    <property type="term" value="F:RNA binding"/>
    <property type="evidence" value="ECO:0007669"/>
    <property type="project" value="TreeGrafter"/>
</dbReference>
<dbReference type="SMR" id="A0A7I8X0W6"/>
<dbReference type="Proteomes" id="UP000659654">
    <property type="component" value="Unassembled WGS sequence"/>
</dbReference>
<dbReference type="PANTHER" id="PTHR45841">
    <property type="entry name" value="MRNA TURNOVER PROTEIN 4 MRTO4"/>
    <property type="match status" value="1"/>
</dbReference>
<dbReference type="InterPro" id="IPR043141">
    <property type="entry name" value="Ribosomal_uL10-like_sf"/>
</dbReference>
<keyword evidence="2" id="KW-1133">Transmembrane helix</keyword>
<comment type="similarity">
    <text evidence="1">Belongs to the universal ribosomal protein uL10 family.</text>
</comment>
<protein>
    <submittedName>
        <fullName evidence="4">(pine wood nematode) hypothetical protein</fullName>
    </submittedName>
</protein>
<organism evidence="4 5">
    <name type="scientific">Bursaphelenchus xylophilus</name>
    <name type="common">Pinewood nematode worm</name>
    <name type="synonym">Aphelenchoides xylophilus</name>
    <dbReference type="NCBI Taxonomy" id="6326"/>
    <lineage>
        <taxon>Eukaryota</taxon>
        <taxon>Metazoa</taxon>
        <taxon>Ecdysozoa</taxon>
        <taxon>Nematoda</taxon>
        <taxon>Chromadorea</taxon>
        <taxon>Rhabditida</taxon>
        <taxon>Tylenchina</taxon>
        <taxon>Tylenchomorpha</taxon>
        <taxon>Aphelenchoidea</taxon>
        <taxon>Aphelenchoididae</taxon>
        <taxon>Bursaphelenchus</taxon>
    </lineage>
</organism>
<dbReference type="OrthoDB" id="10262308at2759"/>
<dbReference type="Gene3D" id="3.30.70.1730">
    <property type="match status" value="1"/>
</dbReference>
<gene>
    <name evidence="4" type="ORF">BXYJ_LOCUS14452</name>
</gene>
<evidence type="ECO:0000313" key="4">
    <source>
        <dbReference type="EMBL" id="CAD5234361.1"/>
    </source>
</evidence>
<dbReference type="GO" id="GO:0000956">
    <property type="term" value="P:nuclear-transcribed mRNA catabolic process"/>
    <property type="evidence" value="ECO:0007669"/>
    <property type="project" value="TreeGrafter"/>
</dbReference>
<keyword evidence="2" id="KW-0472">Membrane</keyword>
<dbReference type="Pfam" id="PF00466">
    <property type="entry name" value="Ribosomal_L10"/>
    <property type="match status" value="1"/>
</dbReference>
<dbReference type="GO" id="GO:0030687">
    <property type="term" value="C:preribosome, large subunit precursor"/>
    <property type="evidence" value="ECO:0007669"/>
    <property type="project" value="TreeGrafter"/>
</dbReference>
<evidence type="ECO:0000256" key="2">
    <source>
        <dbReference type="SAM" id="Phobius"/>
    </source>
</evidence>
<feature type="domain" description="Large ribosomal subunit protein uL10-like insertion" evidence="3">
    <location>
        <begin position="126"/>
        <end position="184"/>
    </location>
</feature>
<dbReference type="Proteomes" id="UP000582659">
    <property type="component" value="Unassembled WGS sequence"/>
</dbReference>
<dbReference type="FunFam" id="3.30.70.1730:FF:000005">
    <property type="entry name" value="Ribosome assembly factor mrt4"/>
    <property type="match status" value="1"/>
</dbReference>
<evidence type="ECO:0000259" key="3">
    <source>
        <dbReference type="Pfam" id="PF17777"/>
    </source>
</evidence>
<dbReference type="Gene3D" id="3.90.105.20">
    <property type="match status" value="1"/>
</dbReference>
<dbReference type="AlphaFoldDB" id="A0A7I8X0W6"/>
<dbReference type="SUPFAM" id="SSF160369">
    <property type="entry name" value="Ribosomal protein L10-like"/>
    <property type="match status" value="1"/>
</dbReference>
<evidence type="ECO:0000313" key="5">
    <source>
        <dbReference type="Proteomes" id="UP000659654"/>
    </source>
</evidence>
<dbReference type="GO" id="GO:0042273">
    <property type="term" value="P:ribosomal large subunit biogenesis"/>
    <property type="evidence" value="ECO:0007669"/>
    <property type="project" value="TreeGrafter"/>
</dbReference>
<proteinExistence type="inferred from homology"/>
<dbReference type="EMBL" id="CAJFDI010000006">
    <property type="protein sequence ID" value="CAD5234361.1"/>
    <property type="molecule type" value="Genomic_DNA"/>
</dbReference>
<evidence type="ECO:0000256" key="1">
    <source>
        <dbReference type="ARBA" id="ARBA00008889"/>
    </source>
</evidence>
<feature type="transmembrane region" description="Helical" evidence="2">
    <location>
        <begin position="260"/>
        <end position="277"/>
    </location>
</feature>
<name>A0A7I8X0W6_BURXY</name>
<dbReference type="InterPro" id="IPR043164">
    <property type="entry name" value="Ribosomal_uL10-like_insert_sf"/>
</dbReference>
<dbReference type="GO" id="GO:0005730">
    <property type="term" value="C:nucleolus"/>
    <property type="evidence" value="ECO:0007669"/>
    <property type="project" value="TreeGrafter"/>
</dbReference>
<dbReference type="GO" id="GO:0006364">
    <property type="term" value="P:rRNA processing"/>
    <property type="evidence" value="ECO:0007669"/>
    <property type="project" value="TreeGrafter"/>
</dbReference>
<dbReference type="PANTHER" id="PTHR45841:SF1">
    <property type="entry name" value="MRNA TURNOVER PROTEIN 4 HOMOLOG"/>
    <property type="match status" value="1"/>
</dbReference>
<dbReference type="InterPro" id="IPR040637">
    <property type="entry name" value="Ribosomal_uL10-like_insert"/>
</dbReference>
<comment type="caution">
    <text evidence="4">The sequence shown here is derived from an EMBL/GenBank/DDBJ whole genome shotgun (WGS) entry which is preliminary data.</text>
</comment>